<gene>
    <name evidence="7" type="ORF">NPE20_25375</name>
</gene>
<reference evidence="7 8" key="1">
    <citation type="submission" date="2022-07" db="EMBL/GenBank/DDBJ databases">
        <title>Mucilaginibacter sp. JC4.</title>
        <authorList>
            <person name="Le V."/>
            <person name="Ko S.-R."/>
            <person name="Ahn C.-Y."/>
            <person name="Oh H.-M."/>
        </authorList>
    </citation>
    <scope>NUCLEOTIDE SEQUENCE [LARGE SCALE GENOMIC DNA]</scope>
    <source>
        <strain evidence="7 8">JC4</strain>
    </source>
</reference>
<evidence type="ECO:0000256" key="5">
    <source>
        <dbReference type="SAM" id="Phobius"/>
    </source>
</evidence>
<keyword evidence="3 5" id="KW-1133">Transmembrane helix</keyword>
<dbReference type="InterPro" id="IPR007829">
    <property type="entry name" value="TM2"/>
</dbReference>
<keyword evidence="8" id="KW-1185">Reference proteome</keyword>
<evidence type="ECO:0000256" key="4">
    <source>
        <dbReference type="ARBA" id="ARBA00023136"/>
    </source>
</evidence>
<feature type="transmembrane region" description="Helical" evidence="5">
    <location>
        <begin position="75"/>
        <end position="96"/>
    </location>
</feature>
<feature type="domain" description="TM2" evidence="6">
    <location>
        <begin position="50"/>
        <end position="93"/>
    </location>
</feature>
<dbReference type="EMBL" id="JANHOH010000013">
    <property type="protein sequence ID" value="MCQ6961329.1"/>
    <property type="molecule type" value="Genomic_DNA"/>
</dbReference>
<evidence type="ECO:0000313" key="7">
    <source>
        <dbReference type="EMBL" id="MCQ6961329.1"/>
    </source>
</evidence>
<dbReference type="Proteomes" id="UP001204376">
    <property type="component" value="Unassembled WGS sequence"/>
</dbReference>
<evidence type="ECO:0000313" key="8">
    <source>
        <dbReference type="Proteomes" id="UP001204376"/>
    </source>
</evidence>
<dbReference type="Pfam" id="PF05154">
    <property type="entry name" value="TM2"/>
    <property type="match status" value="1"/>
</dbReference>
<proteinExistence type="predicted"/>
<comment type="caution">
    <text evidence="7">The sequence shown here is derived from an EMBL/GenBank/DDBJ whole genome shotgun (WGS) entry which is preliminary data.</text>
</comment>
<evidence type="ECO:0000259" key="6">
    <source>
        <dbReference type="Pfam" id="PF05154"/>
    </source>
</evidence>
<comment type="subcellular location">
    <subcellularLocation>
        <location evidence="1">Membrane</location>
        <topology evidence="1">Multi-pass membrane protein</topology>
    </subcellularLocation>
</comment>
<sequence>MEAYNPYLSLPGITTEELTILHQSTSSLSDDQKQSFYMIYSGKRKNPQEILLFALLGLVGIAGIHRFAIGEITMGVLYFFTAGFFFVCTIIDLMNYKEIANDYNQKMAFESFHVVKMQVNTLQA</sequence>
<evidence type="ECO:0000256" key="3">
    <source>
        <dbReference type="ARBA" id="ARBA00022989"/>
    </source>
</evidence>
<evidence type="ECO:0000256" key="2">
    <source>
        <dbReference type="ARBA" id="ARBA00022692"/>
    </source>
</evidence>
<keyword evidence="4 5" id="KW-0472">Membrane</keyword>
<protein>
    <submittedName>
        <fullName evidence="7">TM2 domain-containing protein</fullName>
    </submittedName>
</protein>
<name>A0ABT1T9N0_9SPHI</name>
<organism evidence="7 8">
    <name type="scientific">Mucilaginibacter aquariorum</name>
    <dbReference type="NCBI Taxonomy" id="2967225"/>
    <lineage>
        <taxon>Bacteria</taxon>
        <taxon>Pseudomonadati</taxon>
        <taxon>Bacteroidota</taxon>
        <taxon>Sphingobacteriia</taxon>
        <taxon>Sphingobacteriales</taxon>
        <taxon>Sphingobacteriaceae</taxon>
        <taxon>Mucilaginibacter</taxon>
    </lineage>
</organism>
<dbReference type="RefSeq" id="WP_256541497.1">
    <property type="nucleotide sequence ID" value="NZ_JANHOH010000013.1"/>
</dbReference>
<feature type="transmembrane region" description="Helical" evidence="5">
    <location>
        <begin position="50"/>
        <end position="69"/>
    </location>
</feature>
<keyword evidence="2 5" id="KW-0812">Transmembrane</keyword>
<accession>A0ABT1T9N0</accession>
<evidence type="ECO:0000256" key="1">
    <source>
        <dbReference type="ARBA" id="ARBA00004141"/>
    </source>
</evidence>